<evidence type="ECO:0000313" key="6">
    <source>
        <dbReference type="Proteomes" id="UP000824151"/>
    </source>
</evidence>
<evidence type="ECO:0000256" key="3">
    <source>
        <dbReference type="ARBA" id="ARBA00022801"/>
    </source>
</evidence>
<dbReference type="InterPro" id="IPR045004">
    <property type="entry name" value="ECH_dom"/>
</dbReference>
<dbReference type="InterPro" id="IPR029045">
    <property type="entry name" value="ClpP/crotonase-like_dom_sf"/>
</dbReference>
<dbReference type="EMBL" id="DXGD01000075">
    <property type="protein sequence ID" value="HIW98893.1"/>
    <property type="molecule type" value="Genomic_DNA"/>
</dbReference>
<evidence type="ECO:0000313" key="5">
    <source>
        <dbReference type="EMBL" id="HIW98893.1"/>
    </source>
</evidence>
<comment type="catalytic activity">
    <reaction evidence="1">
        <text>3-hydroxy-2-methylpropanoyl-CoA + H2O = 3-hydroxy-2-methylpropanoate + CoA + H(+)</text>
        <dbReference type="Rhea" id="RHEA:20888"/>
        <dbReference type="ChEBI" id="CHEBI:11805"/>
        <dbReference type="ChEBI" id="CHEBI:15377"/>
        <dbReference type="ChEBI" id="CHEBI:15378"/>
        <dbReference type="ChEBI" id="CHEBI:57287"/>
        <dbReference type="ChEBI" id="CHEBI:57340"/>
        <dbReference type="EC" id="3.1.2.4"/>
    </reaction>
</comment>
<accession>A0A9D1RZN2</accession>
<dbReference type="AlphaFoldDB" id="A0A9D1RZN2"/>
<dbReference type="GO" id="GO:0003860">
    <property type="term" value="F:3-hydroxyisobutyryl-CoA hydrolase activity"/>
    <property type="evidence" value="ECO:0007669"/>
    <property type="project" value="UniProtKB-EC"/>
</dbReference>
<feature type="domain" description="Enoyl-CoA hydratase/isomerase" evidence="4">
    <location>
        <begin position="19"/>
        <end position="377"/>
    </location>
</feature>
<dbReference type="NCBIfam" id="NF004127">
    <property type="entry name" value="PRK05617.1"/>
    <property type="match status" value="1"/>
</dbReference>
<dbReference type="CDD" id="cd06558">
    <property type="entry name" value="crotonase-like"/>
    <property type="match status" value="1"/>
</dbReference>
<dbReference type="EC" id="3.1.2.4" evidence="2"/>
<name>A0A9D1RZN2_9MICC</name>
<organism evidence="5 6">
    <name type="scientific">Candidatus Nesterenkonia stercoripullorum</name>
    <dbReference type="NCBI Taxonomy" id="2838701"/>
    <lineage>
        <taxon>Bacteria</taxon>
        <taxon>Bacillati</taxon>
        <taxon>Actinomycetota</taxon>
        <taxon>Actinomycetes</taxon>
        <taxon>Micrococcales</taxon>
        <taxon>Micrococcaceae</taxon>
        <taxon>Nesterenkonia</taxon>
    </lineage>
</organism>
<protein>
    <recommendedName>
        <fullName evidence="2">3-hydroxyisobutyryl-CoA hydrolase</fullName>
        <ecNumber evidence="2">3.1.2.4</ecNumber>
    </recommendedName>
</protein>
<dbReference type="PANTHER" id="PTHR43176:SF3">
    <property type="entry name" value="3-HYDROXYISOBUTYRYL-COA HYDROLASE, MITOCHONDRIAL"/>
    <property type="match status" value="1"/>
</dbReference>
<proteinExistence type="predicted"/>
<reference evidence="5" key="2">
    <citation type="submission" date="2021-04" db="EMBL/GenBank/DDBJ databases">
        <authorList>
            <person name="Gilroy R."/>
        </authorList>
    </citation>
    <scope>NUCLEOTIDE SEQUENCE</scope>
    <source>
        <strain evidence="5">ChiHejej3B27-3195</strain>
    </source>
</reference>
<dbReference type="Gene3D" id="3.90.226.10">
    <property type="entry name" value="2-enoyl-CoA Hydratase, Chain A, domain 1"/>
    <property type="match status" value="1"/>
</dbReference>
<comment type="caution">
    <text evidence="5">The sequence shown here is derived from an EMBL/GenBank/DDBJ whole genome shotgun (WGS) entry which is preliminary data.</text>
</comment>
<gene>
    <name evidence="5" type="ORF">H9871_01990</name>
</gene>
<dbReference type="GO" id="GO:0005829">
    <property type="term" value="C:cytosol"/>
    <property type="evidence" value="ECO:0007669"/>
    <property type="project" value="TreeGrafter"/>
</dbReference>
<dbReference type="SUPFAM" id="SSF52096">
    <property type="entry name" value="ClpP/crotonase"/>
    <property type="match status" value="1"/>
</dbReference>
<keyword evidence="3" id="KW-0378">Hydrolase</keyword>
<dbReference type="InterPro" id="IPR032259">
    <property type="entry name" value="HIBYL-CoA-H"/>
</dbReference>
<dbReference type="Proteomes" id="UP000824151">
    <property type="component" value="Unassembled WGS sequence"/>
</dbReference>
<evidence type="ECO:0000259" key="4">
    <source>
        <dbReference type="Pfam" id="PF16113"/>
    </source>
</evidence>
<sequence>MGKETYTGDVAFEVRGHLGIITLNRPKAMNSLTQLMCESVLIQLQDWAEDDDVAQVLVRGAGERGLCAGGDIVGVYRDMLAHRDADGGELLPSGTPGYQAQYETEAFWATEYEMNLTIAEYPKPYIALMDGLALGGGLGISAHGSHRIVTERTRAGMPEVTIGFSPDVGGTYLLARAPGQLGLHAGLQGAHLGAADAIHLGLADAHVDSEAIGALITDLVESSVDEVLPRYATAPEPSGLAAAASWIDEAYAAADVPGIIARLEEIAGAADRSGAENAAAGSPGGGTSAAADAAAAAAALRTKSPTSLAVAHRAIVEARDFALDEVLKREYTVGMHMLRSADFREGIRAQVIDKDRDPQWNPATSEQVDRGLVDAYFTLVQSKQLELPAP</sequence>
<dbReference type="Pfam" id="PF16113">
    <property type="entry name" value="ECH_2"/>
    <property type="match status" value="1"/>
</dbReference>
<dbReference type="GO" id="GO:0006574">
    <property type="term" value="P:L-valine catabolic process"/>
    <property type="evidence" value="ECO:0007669"/>
    <property type="project" value="TreeGrafter"/>
</dbReference>
<evidence type="ECO:0000256" key="1">
    <source>
        <dbReference type="ARBA" id="ARBA00001709"/>
    </source>
</evidence>
<reference evidence="5" key="1">
    <citation type="journal article" date="2021" name="PeerJ">
        <title>Extensive microbial diversity within the chicken gut microbiome revealed by metagenomics and culture.</title>
        <authorList>
            <person name="Gilroy R."/>
            <person name="Ravi A."/>
            <person name="Getino M."/>
            <person name="Pursley I."/>
            <person name="Horton D.L."/>
            <person name="Alikhan N.F."/>
            <person name="Baker D."/>
            <person name="Gharbi K."/>
            <person name="Hall N."/>
            <person name="Watson M."/>
            <person name="Adriaenssens E.M."/>
            <person name="Foster-Nyarko E."/>
            <person name="Jarju S."/>
            <person name="Secka A."/>
            <person name="Antonio M."/>
            <person name="Oren A."/>
            <person name="Chaudhuri R.R."/>
            <person name="La Ragione R."/>
            <person name="Hildebrand F."/>
            <person name="Pallen M.J."/>
        </authorList>
    </citation>
    <scope>NUCLEOTIDE SEQUENCE</scope>
    <source>
        <strain evidence="5">ChiHejej3B27-3195</strain>
    </source>
</reference>
<dbReference type="PANTHER" id="PTHR43176">
    <property type="entry name" value="3-HYDROXYISOBUTYRYL-COA HYDROLASE-RELATED"/>
    <property type="match status" value="1"/>
</dbReference>
<evidence type="ECO:0000256" key="2">
    <source>
        <dbReference type="ARBA" id="ARBA00011915"/>
    </source>
</evidence>